<keyword evidence="4 10" id="KW-1003">Cell membrane</keyword>
<keyword evidence="9" id="KW-0046">Antibiotic resistance</keyword>
<evidence type="ECO:0000256" key="7">
    <source>
        <dbReference type="ARBA" id="ARBA00022989"/>
    </source>
</evidence>
<dbReference type="GO" id="GO:0140359">
    <property type="term" value="F:ABC-type transporter activity"/>
    <property type="evidence" value="ECO:0007669"/>
    <property type="project" value="InterPro"/>
</dbReference>
<dbReference type="Pfam" id="PF01061">
    <property type="entry name" value="ABC2_membrane"/>
    <property type="match status" value="1"/>
</dbReference>
<dbReference type="PRINTS" id="PR00164">
    <property type="entry name" value="ABC2TRNSPORT"/>
</dbReference>
<feature type="domain" description="ABC transmembrane type-2" evidence="11">
    <location>
        <begin position="38"/>
        <end position="257"/>
    </location>
</feature>
<evidence type="ECO:0000259" key="11">
    <source>
        <dbReference type="PROSITE" id="PS51012"/>
    </source>
</evidence>
<dbReference type="GO" id="GO:0015920">
    <property type="term" value="P:lipopolysaccharide transport"/>
    <property type="evidence" value="ECO:0007669"/>
    <property type="project" value="TreeGrafter"/>
</dbReference>
<dbReference type="PROSITE" id="PS51012">
    <property type="entry name" value="ABC_TM2"/>
    <property type="match status" value="1"/>
</dbReference>
<evidence type="ECO:0000313" key="13">
    <source>
        <dbReference type="Proteomes" id="UP000293519"/>
    </source>
</evidence>
<keyword evidence="13" id="KW-1185">Reference proteome</keyword>
<reference evidence="12 13" key="1">
    <citation type="journal article" date="2015" name="Stand. Genomic Sci.">
        <title>Genomic Encyclopedia of Bacterial and Archaeal Type Strains, Phase III: the genomes of soil and plant-associated and newly described type strains.</title>
        <authorList>
            <person name="Whitman W.B."/>
            <person name="Woyke T."/>
            <person name="Klenk H.P."/>
            <person name="Zhou Y."/>
            <person name="Lilburn T.G."/>
            <person name="Beck B.J."/>
            <person name="De Vos P."/>
            <person name="Vandamme P."/>
            <person name="Eisen J.A."/>
            <person name="Garrity G."/>
            <person name="Hugenholtz P."/>
            <person name="Kyrpides N.C."/>
        </authorList>
    </citation>
    <scope>NUCLEOTIDE SEQUENCE [LARGE SCALE GENOMIC DNA]</scope>
    <source>
        <strain evidence="12 13">CV2</strain>
    </source>
</reference>
<protein>
    <recommendedName>
        <fullName evidence="10">Transport permease protein</fullName>
    </recommendedName>
</protein>
<dbReference type="GO" id="GO:0046677">
    <property type="term" value="P:response to antibiotic"/>
    <property type="evidence" value="ECO:0007669"/>
    <property type="project" value="UniProtKB-KW"/>
</dbReference>
<feature type="transmembrane region" description="Helical" evidence="10">
    <location>
        <begin position="37"/>
        <end position="58"/>
    </location>
</feature>
<comment type="subcellular location">
    <subcellularLocation>
        <location evidence="1">Cell inner membrane</location>
        <topology evidence="1">Multi-pass membrane protein</topology>
    </subcellularLocation>
    <subcellularLocation>
        <location evidence="10">Cell membrane</location>
        <topology evidence="10">Multi-pass membrane protein</topology>
    </subcellularLocation>
</comment>
<evidence type="ECO:0000256" key="9">
    <source>
        <dbReference type="ARBA" id="ARBA00023251"/>
    </source>
</evidence>
<dbReference type="AlphaFoldDB" id="A0A4Q7LRR3"/>
<evidence type="ECO:0000256" key="10">
    <source>
        <dbReference type="RuleBase" id="RU361157"/>
    </source>
</evidence>
<feature type="transmembrane region" description="Helical" evidence="10">
    <location>
        <begin position="147"/>
        <end position="174"/>
    </location>
</feature>
<keyword evidence="5" id="KW-0997">Cell inner membrane</keyword>
<evidence type="ECO:0000256" key="4">
    <source>
        <dbReference type="ARBA" id="ARBA00022475"/>
    </source>
</evidence>
<evidence type="ECO:0000256" key="3">
    <source>
        <dbReference type="ARBA" id="ARBA00022448"/>
    </source>
</evidence>
<keyword evidence="7 10" id="KW-1133">Transmembrane helix</keyword>
<feature type="transmembrane region" description="Helical" evidence="10">
    <location>
        <begin position="181"/>
        <end position="199"/>
    </location>
</feature>
<dbReference type="EMBL" id="SGWW01000002">
    <property type="protein sequence ID" value="RZS57555.1"/>
    <property type="molecule type" value="Genomic_DNA"/>
</dbReference>
<evidence type="ECO:0000256" key="5">
    <source>
        <dbReference type="ARBA" id="ARBA00022519"/>
    </source>
</evidence>
<accession>A0A4Q7LRR3</accession>
<organism evidence="12 13">
    <name type="scientific">Microcella putealis</name>
    <dbReference type="NCBI Taxonomy" id="337005"/>
    <lineage>
        <taxon>Bacteria</taxon>
        <taxon>Bacillati</taxon>
        <taxon>Actinomycetota</taxon>
        <taxon>Actinomycetes</taxon>
        <taxon>Micrococcales</taxon>
        <taxon>Microbacteriaceae</taxon>
        <taxon>Microcella</taxon>
    </lineage>
</organism>
<evidence type="ECO:0000256" key="6">
    <source>
        <dbReference type="ARBA" id="ARBA00022692"/>
    </source>
</evidence>
<evidence type="ECO:0000313" key="12">
    <source>
        <dbReference type="EMBL" id="RZS57555.1"/>
    </source>
</evidence>
<dbReference type="InterPro" id="IPR013525">
    <property type="entry name" value="ABC2_TM"/>
</dbReference>
<dbReference type="PANTHER" id="PTHR30413">
    <property type="entry name" value="INNER MEMBRANE TRANSPORT PERMEASE"/>
    <property type="match status" value="1"/>
</dbReference>
<feature type="transmembrane region" description="Helical" evidence="10">
    <location>
        <begin position="118"/>
        <end position="141"/>
    </location>
</feature>
<evidence type="ECO:0000256" key="8">
    <source>
        <dbReference type="ARBA" id="ARBA00023136"/>
    </source>
</evidence>
<dbReference type="PANTHER" id="PTHR30413:SF8">
    <property type="entry name" value="TRANSPORT PERMEASE PROTEIN"/>
    <property type="match status" value="1"/>
</dbReference>
<evidence type="ECO:0000256" key="1">
    <source>
        <dbReference type="ARBA" id="ARBA00004429"/>
    </source>
</evidence>
<feature type="transmembrane region" description="Helical" evidence="10">
    <location>
        <begin position="70"/>
        <end position="97"/>
    </location>
</feature>
<dbReference type="Proteomes" id="UP000293519">
    <property type="component" value="Unassembled WGS sequence"/>
</dbReference>
<dbReference type="GO" id="GO:0043190">
    <property type="term" value="C:ATP-binding cassette (ABC) transporter complex"/>
    <property type="evidence" value="ECO:0007669"/>
    <property type="project" value="InterPro"/>
</dbReference>
<sequence>MTAPAPVPPARSASAAYRQSLWLLTSRDLKVRYSTSFLGYLWSVLDPLVMAAIYWFVFTQIVERTVGATPYIVFLIAGLLPWMWFQGAVSDATRAFIRDAKLVRSTRIPRSIWVNRIVLSKGIEFVLSLPVLAVFAIAFGAPLTWGVLWFPLAVALQAILTVGLGLIIAPLVVFFRDLERAVKLILRFLFYASPIIYSLDDLPGELGVWAAFNPLAGIFSLYRAAFFPELLDGWAVGIAVVMSLGFLGLGLVVFRRTVRAVLKEV</sequence>
<proteinExistence type="inferred from homology"/>
<evidence type="ECO:0000256" key="2">
    <source>
        <dbReference type="ARBA" id="ARBA00007783"/>
    </source>
</evidence>
<keyword evidence="8 10" id="KW-0472">Membrane</keyword>
<comment type="similarity">
    <text evidence="2 10">Belongs to the ABC-2 integral membrane protein family.</text>
</comment>
<name>A0A4Q7LRR3_9MICO</name>
<gene>
    <name evidence="12" type="ORF">EV141_1269</name>
</gene>
<feature type="transmembrane region" description="Helical" evidence="10">
    <location>
        <begin position="234"/>
        <end position="254"/>
    </location>
</feature>
<comment type="caution">
    <text evidence="12">The sequence shown here is derived from an EMBL/GenBank/DDBJ whole genome shotgun (WGS) entry which is preliminary data.</text>
</comment>
<keyword evidence="3 10" id="KW-0813">Transport</keyword>
<dbReference type="RefSeq" id="WP_241969125.1">
    <property type="nucleotide sequence ID" value="NZ_SGWW01000002.1"/>
</dbReference>
<dbReference type="InterPro" id="IPR000412">
    <property type="entry name" value="ABC_2_transport"/>
</dbReference>
<keyword evidence="6 10" id="KW-0812">Transmembrane</keyword>
<dbReference type="InterPro" id="IPR047817">
    <property type="entry name" value="ABC2_TM_bact-type"/>
</dbReference>